<dbReference type="InterPro" id="IPR027417">
    <property type="entry name" value="P-loop_NTPase"/>
</dbReference>
<evidence type="ECO:0000259" key="2">
    <source>
        <dbReference type="Pfam" id="PF00685"/>
    </source>
</evidence>
<reference evidence="4" key="1">
    <citation type="journal article" date="2002" name="Science">
        <title>The draft genome of Ciona intestinalis: insights into chordate and vertebrate origins.</title>
        <authorList>
            <person name="Dehal P."/>
            <person name="Satou Y."/>
            <person name="Campbell R.K."/>
            <person name="Chapman J."/>
            <person name="Degnan B."/>
            <person name="De Tomaso A."/>
            <person name="Davidson B."/>
            <person name="Di Gregorio A."/>
            <person name="Gelpke M."/>
            <person name="Goodstein D.M."/>
            <person name="Harafuji N."/>
            <person name="Hastings K.E."/>
            <person name="Ho I."/>
            <person name="Hotta K."/>
            <person name="Huang W."/>
            <person name="Kawashima T."/>
            <person name="Lemaire P."/>
            <person name="Martinez D."/>
            <person name="Meinertzhagen I.A."/>
            <person name="Necula S."/>
            <person name="Nonaka M."/>
            <person name="Putnam N."/>
            <person name="Rash S."/>
            <person name="Saiga H."/>
            <person name="Satake M."/>
            <person name="Terry A."/>
            <person name="Yamada L."/>
            <person name="Wang H.G."/>
            <person name="Awazu S."/>
            <person name="Azumi K."/>
            <person name="Boore J."/>
            <person name="Branno M."/>
            <person name="Chin-Bow S."/>
            <person name="DeSantis R."/>
            <person name="Doyle S."/>
            <person name="Francino P."/>
            <person name="Keys D.N."/>
            <person name="Haga S."/>
            <person name="Hayashi H."/>
            <person name="Hino K."/>
            <person name="Imai K.S."/>
            <person name="Inaba K."/>
            <person name="Kano S."/>
            <person name="Kobayashi K."/>
            <person name="Kobayashi M."/>
            <person name="Lee B.I."/>
            <person name="Makabe K.W."/>
            <person name="Manohar C."/>
            <person name="Matassi G."/>
            <person name="Medina M."/>
            <person name="Mochizuki Y."/>
            <person name="Mount S."/>
            <person name="Morishita T."/>
            <person name="Miura S."/>
            <person name="Nakayama A."/>
            <person name="Nishizaka S."/>
            <person name="Nomoto H."/>
            <person name="Ohta F."/>
            <person name="Oishi K."/>
            <person name="Rigoutsos I."/>
            <person name="Sano M."/>
            <person name="Sasaki A."/>
            <person name="Sasakura Y."/>
            <person name="Shoguchi E."/>
            <person name="Shin-i T."/>
            <person name="Spagnuolo A."/>
            <person name="Stainier D."/>
            <person name="Suzuki M.M."/>
            <person name="Tassy O."/>
            <person name="Takatori N."/>
            <person name="Tokuoka M."/>
            <person name="Yagi K."/>
            <person name="Yoshizaki F."/>
            <person name="Wada S."/>
            <person name="Zhang C."/>
            <person name="Hyatt P.D."/>
            <person name="Larimer F."/>
            <person name="Detter C."/>
            <person name="Doggett N."/>
            <person name="Glavina T."/>
            <person name="Hawkins T."/>
            <person name="Richardson P."/>
            <person name="Lucas S."/>
            <person name="Kohara Y."/>
            <person name="Levine M."/>
            <person name="Satoh N."/>
            <person name="Rokhsar D.S."/>
        </authorList>
    </citation>
    <scope>NUCLEOTIDE SEQUENCE [LARGE SCALE GENOMIC DNA]</scope>
</reference>
<organism evidence="3 4">
    <name type="scientific">Ciona intestinalis</name>
    <name type="common">Transparent sea squirt</name>
    <name type="synonym">Ascidia intestinalis</name>
    <dbReference type="NCBI Taxonomy" id="7719"/>
    <lineage>
        <taxon>Eukaryota</taxon>
        <taxon>Metazoa</taxon>
        <taxon>Chordata</taxon>
        <taxon>Tunicata</taxon>
        <taxon>Ascidiacea</taxon>
        <taxon>Phlebobranchia</taxon>
        <taxon>Cionidae</taxon>
        <taxon>Ciona</taxon>
    </lineage>
</organism>
<reference evidence="3" key="3">
    <citation type="submission" date="2025-08" db="UniProtKB">
        <authorList>
            <consortium name="Ensembl"/>
        </authorList>
    </citation>
    <scope>IDENTIFICATION</scope>
</reference>
<dbReference type="InParanoid" id="H2XQ09"/>
<evidence type="ECO:0000256" key="1">
    <source>
        <dbReference type="RuleBase" id="RU361155"/>
    </source>
</evidence>
<dbReference type="HOGENOM" id="CLU_2941014_0_0_1"/>
<sequence length="60" mass="6991">MKSRNIWEHPENEPFIRKGVIGDWKNHLSAEQADGLDRALMEHGKDGGILKLWNKYAEFL</sequence>
<comment type="similarity">
    <text evidence="1">Belongs to the sulfotransferase 1 family.</text>
</comment>
<dbReference type="Proteomes" id="UP000008144">
    <property type="component" value="Chromosome 3"/>
</dbReference>
<accession>H2XQ09</accession>
<feature type="domain" description="Sulfotransferase" evidence="2">
    <location>
        <begin position="9"/>
        <end position="43"/>
    </location>
</feature>
<keyword evidence="4" id="KW-1185">Reference proteome</keyword>
<dbReference type="AlphaFoldDB" id="H2XQ09"/>
<evidence type="ECO:0000313" key="3">
    <source>
        <dbReference type="Ensembl" id="ENSCINP00000031743.1"/>
    </source>
</evidence>
<evidence type="ECO:0000313" key="4">
    <source>
        <dbReference type="Proteomes" id="UP000008144"/>
    </source>
</evidence>
<dbReference type="InterPro" id="IPR000863">
    <property type="entry name" value="Sulfotransferase_dom"/>
</dbReference>
<dbReference type="Ensembl" id="ENSCINT00000030961.1">
    <property type="protein sequence ID" value="ENSCINP00000031743.1"/>
    <property type="gene ID" value="ENSCING00000023820.1"/>
</dbReference>
<dbReference type="GO" id="GO:0008146">
    <property type="term" value="F:sulfotransferase activity"/>
    <property type="evidence" value="ECO:0007669"/>
    <property type="project" value="InterPro"/>
</dbReference>
<keyword evidence="1" id="KW-0808">Transferase</keyword>
<reference evidence="3" key="4">
    <citation type="submission" date="2025-09" db="UniProtKB">
        <authorList>
            <consortium name="Ensembl"/>
        </authorList>
    </citation>
    <scope>IDENTIFICATION</scope>
</reference>
<dbReference type="EC" id="2.8.2.-" evidence="1"/>
<proteinExistence type="inferred from homology"/>
<name>H2XQ09_CIOIN</name>
<protein>
    <recommendedName>
        <fullName evidence="1">Sulfotransferase</fullName>
        <ecNumber evidence="1">2.8.2.-</ecNumber>
    </recommendedName>
</protein>
<dbReference type="Gene3D" id="3.40.50.300">
    <property type="entry name" value="P-loop containing nucleotide triphosphate hydrolases"/>
    <property type="match status" value="1"/>
</dbReference>
<reference evidence="3" key="2">
    <citation type="journal article" date="2008" name="Genome Biol.">
        <title>Improved genome assembly and evidence-based global gene model set for the chordate Ciona intestinalis: new insight into intron and operon populations.</title>
        <authorList>
            <person name="Satou Y."/>
            <person name="Mineta K."/>
            <person name="Ogasawara M."/>
            <person name="Sasakura Y."/>
            <person name="Shoguchi E."/>
            <person name="Ueno K."/>
            <person name="Yamada L."/>
            <person name="Matsumoto J."/>
            <person name="Wasserscheid J."/>
            <person name="Dewar K."/>
            <person name="Wiley G.B."/>
            <person name="Macmil S.L."/>
            <person name="Roe B.A."/>
            <person name="Zeller R.W."/>
            <person name="Hastings K.E."/>
            <person name="Lemaire P."/>
            <person name="Lindquist E."/>
            <person name="Endo T."/>
            <person name="Hotta K."/>
            <person name="Inaba K."/>
        </authorList>
    </citation>
    <scope>NUCLEOTIDE SEQUENCE [LARGE SCALE GENOMIC DNA]</scope>
    <source>
        <strain evidence="3">wild type</strain>
    </source>
</reference>
<dbReference type="Pfam" id="PF00685">
    <property type="entry name" value="Sulfotransfer_1"/>
    <property type="match status" value="1"/>
</dbReference>
<dbReference type="SUPFAM" id="SSF52540">
    <property type="entry name" value="P-loop containing nucleoside triphosphate hydrolases"/>
    <property type="match status" value="1"/>
</dbReference>
<dbReference type="EMBL" id="EAAA01001803">
    <property type="status" value="NOT_ANNOTATED_CDS"/>
    <property type="molecule type" value="Genomic_DNA"/>
</dbReference>